<gene>
    <name evidence="2" type="ORF">BD311DRAFT_780352</name>
</gene>
<proteinExistence type="predicted"/>
<dbReference type="EMBL" id="ML143462">
    <property type="protein sequence ID" value="TBU25366.1"/>
    <property type="molecule type" value="Genomic_DNA"/>
</dbReference>
<dbReference type="Proteomes" id="UP000292957">
    <property type="component" value="Unassembled WGS sequence"/>
</dbReference>
<organism evidence="2">
    <name type="scientific">Dichomitus squalens</name>
    <dbReference type="NCBI Taxonomy" id="114155"/>
    <lineage>
        <taxon>Eukaryota</taxon>
        <taxon>Fungi</taxon>
        <taxon>Dikarya</taxon>
        <taxon>Basidiomycota</taxon>
        <taxon>Agaricomycotina</taxon>
        <taxon>Agaricomycetes</taxon>
        <taxon>Polyporales</taxon>
        <taxon>Polyporaceae</taxon>
        <taxon>Dichomitus</taxon>
    </lineage>
</organism>
<reference evidence="2" key="1">
    <citation type="submission" date="2019-01" db="EMBL/GenBank/DDBJ databases">
        <title>Draft genome sequences of three monokaryotic isolates of the white-rot basidiomycete fungus Dichomitus squalens.</title>
        <authorList>
            <consortium name="DOE Joint Genome Institute"/>
            <person name="Lopez S.C."/>
            <person name="Andreopoulos B."/>
            <person name="Pangilinan J."/>
            <person name="Lipzen A."/>
            <person name="Riley R."/>
            <person name="Ahrendt S."/>
            <person name="Ng V."/>
            <person name="Barry K."/>
            <person name="Daum C."/>
            <person name="Grigoriev I.V."/>
            <person name="Hilden K.S."/>
            <person name="Makela M.R."/>
            <person name="de Vries R.P."/>
        </authorList>
    </citation>
    <scope>NUCLEOTIDE SEQUENCE [LARGE SCALE GENOMIC DNA]</scope>
    <source>
        <strain evidence="2">OM18370.1</strain>
    </source>
</reference>
<name>A0A4Q9MHI6_9APHY</name>
<sequence>MESENRYARQYRPRPVTGPLCQEKASDRSDAKCPSCEPAHAGYVNERSVELGTTGHLPVRPDHVDVPTSLRVGDYATVSVSVSKY</sequence>
<evidence type="ECO:0000313" key="2">
    <source>
        <dbReference type="EMBL" id="TBU25366.1"/>
    </source>
</evidence>
<feature type="region of interest" description="Disordered" evidence="1">
    <location>
        <begin position="1"/>
        <end position="35"/>
    </location>
</feature>
<accession>A0A4Q9MHI6</accession>
<dbReference type="AlphaFoldDB" id="A0A4Q9MHI6"/>
<evidence type="ECO:0000256" key="1">
    <source>
        <dbReference type="SAM" id="MobiDB-lite"/>
    </source>
</evidence>
<protein>
    <submittedName>
        <fullName evidence="2">Uncharacterized protein</fullName>
    </submittedName>
</protein>